<organism evidence="3 4">
    <name type="scientific">Saccharomyces pastorianus</name>
    <name type="common">Lager yeast</name>
    <name type="synonym">Saccharomyces cerevisiae x Saccharomyces eubayanus</name>
    <dbReference type="NCBI Taxonomy" id="27292"/>
    <lineage>
        <taxon>Eukaryota</taxon>
        <taxon>Fungi</taxon>
        <taxon>Dikarya</taxon>
        <taxon>Ascomycota</taxon>
        <taxon>Saccharomycotina</taxon>
        <taxon>Saccharomycetes</taxon>
        <taxon>Saccharomycetales</taxon>
        <taxon>Saccharomycetaceae</taxon>
        <taxon>Saccharomyces</taxon>
    </lineage>
</organism>
<keyword evidence="1" id="KW-0472">Membrane</keyword>
<dbReference type="AlphaFoldDB" id="A0A6C1EDI3"/>
<keyword evidence="4" id="KW-1185">Reference proteome</keyword>
<feature type="signal peptide" evidence="2">
    <location>
        <begin position="1"/>
        <end position="22"/>
    </location>
</feature>
<dbReference type="Proteomes" id="UP000501346">
    <property type="component" value="Chromosome SeXII"/>
</dbReference>
<evidence type="ECO:0000313" key="4">
    <source>
        <dbReference type="Proteomes" id="UP000501346"/>
    </source>
</evidence>
<feature type="chain" id="PRO_5025694432" evidence="2">
    <location>
        <begin position="23"/>
        <end position="215"/>
    </location>
</feature>
<keyword evidence="1" id="KW-0812">Transmembrane</keyword>
<accession>A0A6C1EDI3</accession>
<name>A0A6C1EDI3_SACPS</name>
<reference evidence="3 4" key="1">
    <citation type="journal article" date="2019" name="BMC Genomics">
        <title>Chromosome level assembly and comparative genome analysis confirm lager-brewing yeasts originated from a single hybridization.</title>
        <authorList>
            <person name="Salazar A.N."/>
            <person name="Gorter de Vries A.R."/>
            <person name="van den Broek M."/>
            <person name="Brouwers N."/>
            <person name="de la Torre Cortes P."/>
            <person name="Kuijpers N.G.A."/>
            <person name="Daran J.G."/>
            <person name="Abeel T."/>
        </authorList>
    </citation>
    <scope>NUCLEOTIDE SEQUENCE [LARGE SCALE GENOMIC DNA]</scope>
    <source>
        <strain evidence="3 4">CBS 1483</strain>
    </source>
</reference>
<evidence type="ECO:0000256" key="1">
    <source>
        <dbReference type="SAM" id="Phobius"/>
    </source>
</evidence>
<dbReference type="PROSITE" id="PS51257">
    <property type="entry name" value="PROKAR_LIPOPROTEIN"/>
    <property type="match status" value="1"/>
</dbReference>
<keyword evidence="2" id="KW-0732">Signal</keyword>
<protein>
    <submittedName>
        <fullName evidence="3">Ferric/cupric-chelate reductase</fullName>
    </submittedName>
</protein>
<evidence type="ECO:0000256" key="2">
    <source>
        <dbReference type="SAM" id="SignalP"/>
    </source>
</evidence>
<feature type="transmembrane region" description="Helical" evidence="1">
    <location>
        <begin position="151"/>
        <end position="171"/>
    </location>
</feature>
<dbReference type="EMBL" id="CP049009">
    <property type="protein sequence ID" value="QID86787.1"/>
    <property type="molecule type" value="Genomic_DNA"/>
</dbReference>
<sequence length="215" mass="24637">MIRTRVLFCLLISFVATVQSSAIIVSSSCISQASLYQYGCINNKTSIGCYCKNINWLGSVTACAYENSKSNKTFDSALKKIAAQCSSHRSYTLDDMKKIYLNASMYLRAPAKTDMKVLVNQPLTANETAFHYYYQNNYGNHLALIRSQWCAWGLVFFWAVVLTIATILNVMKKVFGKSIMPNSVKKSLIYPSVYKDYHERTFYLWKYLLQSLSFW</sequence>
<gene>
    <name evidence="3" type="primary">FRE1_2</name>
    <name evidence="3" type="ORF">GRS66_009427</name>
</gene>
<dbReference type="OrthoDB" id="167398at2759"/>
<keyword evidence="1" id="KW-1133">Transmembrane helix</keyword>
<evidence type="ECO:0000313" key="3">
    <source>
        <dbReference type="EMBL" id="QID86787.1"/>
    </source>
</evidence>
<proteinExistence type="predicted"/>